<name>A0A3P7CUI5_SCHSO</name>
<evidence type="ECO:0000313" key="1">
    <source>
        <dbReference type="EMBL" id="VDL98065.1"/>
    </source>
</evidence>
<reference evidence="1 2" key="1">
    <citation type="submission" date="2018-11" db="EMBL/GenBank/DDBJ databases">
        <authorList>
            <consortium name="Pathogen Informatics"/>
        </authorList>
    </citation>
    <scope>NUCLEOTIDE SEQUENCE [LARGE SCALE GENOMIC DNA]</scope>
    <source>
        <strain evidence="1 2">NST_G2</strain>
    </source>
</reference>
<evidence type="ECO:0000313" key="2">
    <source>
        <dbReference type="Proteomes" id="UP000275846"/>
    </source>
</evidence>
<dbReference type="Proteomes" id="UP000275846">
    <property type="component" value="Unassembled WGS sequence"/>
</dbReference>
<dbReference type="AlphaFoldDB" id="A0A3P7CUI5"/>
<sequence>MVDILYYTYLKPTMILYYHRLYLVLVHKKTLENAAVEQLTSPLLSCMYKMDTDTAAKEVSKDADSESEKIEK</sequence>
<accession>A0A3P7CUI5</accession>
<proteinExistence type="predicted"/>
<gene>
    <name evidence="1" type="ORF">SSLN_LOCUS11680</name>
</gene>
<keyword evidence="2" id="KW-1185">Reference proteome</keyword>
<dbReference type="OrthoDB" id="10387217at2759"/>
<organism evidence="1 2">
    <name type="scientific">Schistocephalus solidus</name>
    <name type="common">Tapeworm</name>
    <dbReference type="NCBI Taxonomy" id="70667"/>
    <lineage>
        <taxon>Eukaryota</taxon>
        <taxon>Metazoa</taxon>
        <taxon>Spiralia</taxon>
        <taxon>Lophotrochozoa</taxon>
        <taxon>Platyhelminthes</taxon>
        <taxon>Cestoda</taxon>
        <taxon>Eucestoda</taxon>
        <taxon>Diphyllobothriidea</taxon>
        <taxon>Diphyllobothriidae</taxon>
        <taxon>Schistocephalus</taxon>
    </lineage>
</organism>
<dbReference type="EMBL" id="UYSU01036721">
    <property type="protein sequence ID" value="VDL98065.1"/>
    <property type="molecule type" value="Genomic_DNA"/>
</dbReference>
<protein>
    <submittedName>
        <fullName evidence="1">Uncharacterized protein</fullName>
    </submittedName>
</protein>